<comment type="caution">
    <text evidence="2">The sequence shown here is derived from an EMBL/GenBank/DDBJ whole genome shotgun (WGS) entry which is preliminary data.</text>
</comment>
<evidence type="ECO:0000313" key="2">
    <source>
        <dbReference type="EMBL" id="KPJ50050.1"/>
    </source>
</evidence>
<feature type="domain" description="GWxTD" evidence="1">
    <location>
        <begin position="275"/>
        <end position="391"/>
    </location>
</feature>
<dbReference type="EMBL" id="LIZT01000032">
    <property type="protein sequence ID" value="KPJ50050.1"/>
    <property type="molecule type" value="Genomic_DNA"/>
</dbReference>
<accession>A0A0S7WIQ2</accession>
<name>A0A0S7WIQ2_UNCT6</name>
<evidence type="ECO:0000259" key="1">
    <source>
        <dbReference type="Pfam" id="PF20094"/>
    </source>
</evidence>
<organism evidence="2 3">
    <name type="scientific">candidate division TA06 bacterium DG_26</name>
    <dbReference type="NCBI Taxonomy" id="1703771"/>
    <lineage>
        <taxon>Bacteria</taxon>
        <taxon>Bacteria division TA06</taxon>
    </lineage>
</organism>
<evidence type="ECO:0000313" key="3">
    <source>
        <dbReference type="Proteomes" id="UP000051124"/>
    </source>
</evidence>
<protein>
    <recommendedName>
        <fullName evidence="1">GWxTD domain-containing protein</fullName>
    </recommendedName>
</protein>
<dbReference type="AlphaFoldDB" id="A0A0S7WIQ2"/>
<reference evidence="2 3" key="1">
    <citation type="journal article" date="2015" name="Microbiome">
        <title>Genomic resolution of linkages in carbon, nitrogen, and sulfur cycling among widespread estuary sediment bacteria.</title>
        <authorList>
            <person name="Baker B.J."/>
            <person name="Lazar C.S."/>
            <person name="Teske A.P."/>
            <person name="Dick G.J."/>
        </authorList>
    </citation>
    <scope>NUCLEOTIDE SEQUENCE [LARGE SCALE GENOMIC DNA]</scope>
    <source>
        <strain evidence="2">DG_26</strain>
    </source>
</reference>
<dbReference type="Proteomes" id="UP000051124">
    <property type="component" value="Unassembled WGS sequence"/>
</dbReference>
<dbReference type="Pfam" id="PF20094">
    <property type="entry name" value="GWxTD_dom"/>
    <property type="match status" value="1"/>
</dbReference>
<sequence length="430" mass="48357">MVALLAVLLIASEPLEFIPDYAFFKGASGLTYTEVYHKVSYRELTYSGDEELTSTVRFSVWARNLATGDSMGDTWERKSVIPSFEEAKDRDLEIIELASLVLESGDYEFSHRVTDVASGKSASIVDTLSVPSFAGDELSLSWIELASSIEPDSTEGQFCKGTLRVVPNPGGYYSVTRQLLYAYTEIYNLSADTLPFEVEYSILDIGGEAVKQFPPKQLAKAGADVVDVGVLNIVGLPIGKYWFRVAVTDPGSGGTAFRDRVFSVMPFRKAPPPELEEYYSMIEYLIPSREIQFYNSLSKSAKTEYLYQLWRKLDPDPSTEENEALAQFGERMRYADEHFGMGATKGRDTDRGRIYVKYGEPSETRQSGMETLYKPWESWLYYGGGGRQFIFVDIRGTGTYELVYSSIPEEPTAPEWKNYIDPAIIEVKQQ</sequence>
<dbReference type="NCBIfam" id="TIGR04514">
    <property type="entry name" value="GWxTD_dom"/>
    <property type="match status" value="1"/>
</dbReference>
<gene>
    <name evidence="2" type="ORF">AMJ40_04095</name>
</gene>
<proteinExistence type="predicted"/>
<dbReference type="InterPro" id="IPR030959">
    <property type="entry name" value="GWxTD_dom"/>
</dbReference>